<reference evidence="2 3" key="1">
    <citation type="submission" date="2023-11" db="EMBL/GenBank/DDBJ databases">
        <authorList>
            <person name="Xu M."/>
            <person name="Jiang T."/>
        </authorList>
    </citation>
    <scope>NUCLEOTIDE SEQUENCE [LARGE SCALE GENOMIC DNA]</scope>
    <source>
        <strain evidence="2 3">SD</strain>
    </source>
</reference>
<keyword evidence="3" id="KW-1185">Reference proteome</keyword>
<feature type="domain" description="Mce/MlaD" evidence="1">
    <location>
        <begin position="19"/>
        <end position="98"/>
    </location>
</feature>
<evidence type="ECO:0000313" key="2">
    <source>
        <dbReference type="EMBL" id="MDX8153655.1"/>
    </source>
</evidence>
<organism evidence="2 3">
    <name type="scientific">Patulibacter brassicae</name>
    <dbReference type="NCBI Taxonomy" id="1705717"/>
    <lineage>
        <taxon>Bacteria</taxon>
        <taxon>Bacillati</taxon>
        <taxon>Actinomycetota</taxon>
        <taxon>Thermoleophilia</taxon>
        <taxon>Solirubrobacterales</taxon>
        <taxon>Patulibacteraceae</taxon>
        <taxon>Patulibacter</taxon>
    </lineage>
</organism>
<protein>
    <submittedName>
        <fullName evidence="2">MlaD family protein</fullName>
    </submittedName>
</protein>
<dbReference type="RefSeq" id="WP_319955805.1">
    <property type="nucleotide sequence ID" value="NZ_JAXAVX010000017.1"/>
</dbReference>
<dbReference type="EMBL" id="JAXAVX010000017">
    <property type="protein sequence ID" value="MDX8153655.1"/>
    <property type="molecule type" value="Genomic_DNA"/>
</dbReference>
<accession>A0ABU4VP65</accession>
<dbReference type="Proteomes" id="UP001277761">
    <property type="component" value="Unassembled WGS sequence"/>
</dbReference>
<gene>
    <name evidence="2" type="ORF">SK069_18810</name>
</gene>
<dbReference type="PANTHER" id="PTHR33371">
    <property type="entry name" value="INTERMEMBRANE PHOSPHOLIPID TRANSPORT SYSTEM BINDING PROTEIN MLAD-RELATED"/>
    <property type="match status" value="1"/>
</dbReference>
<dbReference type="PANTHER" id="PTHR33371:SF16">
    <property type="entry name" value="MCE-FAMILY PROTEIN MCE3F"/>
    <property type="match status" value="1"/>
</dbReference>
<evidence type="ECO:0000313" key="3">
    <source>
        <dbReference type="Proteomes" id="UP001277761"/>
    </source>
</evidence>
<evidence type="ECO:0000259" key="1">
    <source>
        <dbReference type="Pfam" id="PF02470"/>
    </source>
</evidence>
<dbReference type="InterPro" id="IPR052336">
    <property type="entry name" value="MlaD_Phospholipid_Transporter"/>
</dbReference>
<sequence>MLVIAVVVVVLVTSKGSGEYRVVMVVPDAGQMVSGNLVKVGGASIGTVSKVQLADDGQAEIVLKITDDAYKPLHQGTQAIIRNSSLSSIANRFVSLEVGPQSAATIADGGRIEAQDTRAATDIDQVLTLFAAQGQRGLQTLIRGGAKAFSGLGPQTRELISTLSPALAQTAKTVEQVSSDDADLERFVVKGSALASVFAAQRGDLEQGLVATAGTVRAASAERRALSDALRRTPETLRQARTTLADARGLLQDTGPVVRDARPVASRLARTLRLVRPFAAETRPLLSDVKGTLPVLNESLRRLPPLERSADPALRDTARALRSADGIVDEALPYVPDVVSGLLTSFGGRASGLYDANGHSTRVALQFSSQTLPPILRGLSGPLDALAPLLGSGFSTFATKHSNRCPGGTGGIAQDGSAPWAIGFAGTCNPTHTAPGAHP</sequence>
<comment type="caution">
    <text evidence="2">The sequence shown here is derived from an EMBL/GenBank/DDBJ whole genome shotgun (WGS) entry which is preliminary data.</text>
</comment>
<proteinExistence type="predicted"/>
<name>A0ABU4VP65_9ACTN</name>
<dbReference type="InterPro" id="IPR003399">
    <property type="entry name" value="Mce/MlaD"/>
</dbReference>
<dbReference type="Pfam" id="PF02470">
    <property type="entry name" value="MlaD"/>
    <property type="match status" value="1"/>
</dbReference>